<evidence type="ECO:0000256" key="1">
    <source>
        <dbReference type="ARBA" id="ARBA00004953"/>
    </source>
</evidence>
<evidence type="ECO:0000313" key="5">
    <source>
        <dbReference type="Proteomes" id="UP000184038"/>
    </source>
</evidence>
<keyword evidence="3" id="KW-0560">Oxidoreductase</keyword>
<proteinExistence type="predicted"/>
<comment type="pathway">
    <text evidence="1">Cofactor biosynthesis; adenosylcobalamin biosynthesis.</text>
</comment>
<reference evidence="4 5" key="1">
    <citation type="submission" date="2016-11" db="EMBL/GenBank/DDBJ databases">
        <authorList>
            <person name="Jaros S."/>
            <person name="Januszkiewicz K."/>
            <person name="Wedrychowicz H."/>
        </authorList>
    </citation>
    <scope>NUCLEOTIDE SEQUENCE [LARGE SCALE GENOMIC DNA]</scope>
    <source>
        <strain evidence="4 5">DSM 15930</strain>
    </source>
</reference>
<dbReference type="STRING" id="1120996.SAMN02746066_00821"/>
<dbReference type="PROSITE" id="PS51014">
    <property type="entry name" value="COBK_CBIJ"/>
    <property type="match status" value="1"/>
</dbReference>
<dbReference type="RefSeq" id="WP_073283267.1">
    <property type="nucleotide sequence ID" value="NZ_FRCP01000006.1"/>
</dbReference>
<dbReference type="Pfam" id="PF02571">
    <property type="entry name" value="CbiJ"/>
    <property type="match status" value="1"/>
</dbReference>
<dbReference type="PANTHER" id="PTHR36925">
    <property type="entry name" value="COBALT-PRECORRIN-6A REDUCTASE"/>
    <property type="match status" value="1"/>
</dbReference>
<organism evidence="4 5">
    <name type="scientific">Anaerosporobacter mobilis DSM 15930</name>
    <dbReference type="NCBI Taxonomy" id="1120996"/>
    <lineage>
        <taxon>Bacteria</taxon>
        <taxon>Bacillati</taxon>
        <taxon>Bacillota</taxon>
        <taxon>Clostridia</taxon>
        <taxon>Lachnospirales</taxon>
        <taxon>Lachnospiraceae</taxon>
        <taxon>Anaerosporobacter</taxon>
    </lineage>
</organism>
<dbReference type="UniPathway" id="UPA00148"/>
<dbReference type="EMBL" id="FRCP01000006">
    <property type="protein sequence ID" value="SHM11094.1"/>
    <property type="molecule type" value="Genomic_DNA"/>
</dbReference>
<dbReference type="OrthoDB" id="9780707at2"/>
<sequence length="252" mass="27860">MKHILLFAGTTEGRILAEYLNTLKIATHACVATEYGEQLLLNLEYVETTSTRLTADDMISLINQEAFSAVIDATHPYATIVSANIQSACQATNTIYYRVIRESSELLVRSSHTVFVESVEDAVTYLKETSGNIFVTTGSKELYSYTQLPDFKTRIYARTLSSPSVVKECYELGIQGKHLIGMQGPFSVELNYAMLLHTHAKYLVTKESGLPGGFAEKIEAAKQAGVTCIIIGRPQDVKGYTIDEMKKIIPTL</sequence>
<dbReference type="Proteomes" id="UP000184038">
    <property type="component" value="Unassembled WGS sequence"/>
</dbReference>
<dbReference type="AlphaFoldDB" id="A0A1M7G3Z1"/>
<name>A0A1M7G3Z1_9FIRM</name>
<evidence type="ECO:0000256" key="3">
    <source>
        <dbReference type="ARBA" id="ARBA00023002"/>
    </source>
</evidence>
<dbReference type="PANTHER" id="PTHR36925:SF1">
    <property type="entry name" value="COBALT-PRECORRIN-6A REDUCTASE"/>
    <property type="match status" value="1"/>
</dbReference>
<dbReference type="InterPro" id="IPR003723">
    <property type="entry name" value="Precorrin-6x_reduct"/>
</dbReference>
<dbReference type="GO" id="GO:0016994">
    <property type="term" value="F:precorrin-6A reductase activity"/>
    <property type="evidence" value="ECO:0007669"/>
    <property type="project" value="InterPro"/>
</dbReference>
<accession>A0A1M7G3Z1</accession>
<dbReference type="NCBIfam" id="TIGR00715">
    <property type="entry name" value="precor6x_red"/>
    <property type="match status" value="1"/>
</dbReference>
<keyword evidence="5" id="KW-1185">Reference proteome</keyword>
<dbReference type="GO" id="GO:0009236">
    <property type="term" value="P:cobalamin biosynthetic process"/>
    <property type="evidence" value="ECO:0007669"/>
    <property type="project" value="UniProtKB-UniPathway"/>
</dbReference>
<evidence type="ECO:0000313" key="4">
    <source>
        <dbReference type="EMBL" id="SHM11094.1"/>
    </source>
</evidence>
<evidence type="ECO:0000256" key="2">
    <source>
        <dbReference type="ARBA" id="ARBA00022573"/>
    </source>
</evidence>
<protein>
    <submittedName>
        <fullName evidence="4">Precorrin-6x reductase</fullName>
    </submittedName>
</protein>
<keyword evidence="2" id="KW-0169">Cobalamin biosynthesis</keyword>
<gene>
    <name evidence="4" type="ORF">SAMN02746066_00821</name>
</gene>